<dbReference type="PANTHER" id="PTHR31285">
    <property type="entry name" value="NICOTINAMIDE MONONUCLEOTIDE ADENYLYLTRANSFERASE"/>
    <property type="match status" value="1"/>
</dbReference>
<dbReference type="EMBL" id="JALLBG020000080">
    <property type="protein sequence ID" value="KAL3766791.1"/>
    <property type="molecule type" value="Genomic_DNA"/>
</dbReference>
<dbReference type="SUPFAM" id="SSF52374">
    <property type="entry name" value="Nucleotidylyl transferase"/>
    <property type="match status" value="1"/>
</dbReference>
<keyword evidence="3" id="KW-1185">Reference proteome</keyword>
<name>A0ABD3MXU8_9STRA</name>
<gene>
    <name evidence="2" type="ORF">ACHAWU_007454</name>
</gene>
<organism evidence="2 3">
    <name type="scientific">Discostella pseudostelligera</name>
    <dbReference type="NCBI Taxonomy" id="259834"/>
    <lineage>
        <taxon>Eukaryota</taxon>
        <taxon>Sar</taxon>
        <taxon>Stramenopiles</taxon>
        <taxon>Ochrophyta</taxon>
        <taxon>Bacillariophyta</taxon>
        <taxon>Coscinodiscophyceae</taxon>
        <taxon>Thalassiosirophycidae</taxon>
        <taxon>Stephanodiscales</taxon>
        <taxon>Stephanodiscaceae</taxon>
        <taxon>Discostella</taxon>
    </lineage>
</organism>
<feature type="compositionally biased region" description="Low complexity" evidence="1">
    <location>
        <begin position="559"/>
        <end position="577"/>
    </location>
</feature>
<evidence type="ECO:0000313" key="3">
    <source>
        <dbReference type="Proteomes" id="UP001530293"/>
    </source>
</evidence>
<dbReference type="PANTHER" id="PTHR31285:SF0">
    <property type="entry name" value="NICOTINAMIDE MONONUCLEOTIDE ADENYLYLTRANSFERASE"/>
    <property type="match status" value="1"/>
</dbReference>
<feature type="region of interest" description="Disordered" evidence="1">
    <location>
        <begin position="548"/>
        <end position="577"/>
    </location>
</feature>
<dbReference type="Proteomes" id="UP001530293">
    <property type="component" value="Unassembled WGS sequence"/>
</dbReference>
<protein>
    <recommendedName>
        <fullName evidence="4">Cytidyltransferase-like domain-containing protein</fullName>
    </recommendedName>
</protein>
<sequence>MTIKATMDEWLDEDEEDCFECDVDVDGEACRCRRLRLVVASIICSSKLTAAAAAFTTNWSAAPLIAATSPATTTTTTTAVAHRPMQQRALFAAPRSFPSFISICSRLSSGSDHRRQHHVHRTLHVAHRASSHLPAINNNPFKLLHANNGSSNEMSTTSTNNNYYSETNQQSLMEQLAIRLVQGNNDAVVATSPPKINAFVKPIKACIAVAGGGSNAASSIASTPGASSILLESIVTYDRRSFAEYVTQNIAQMCDYERWLVDIENIIATTNGDDSSSTSSPTKQQMETFQFCSMQAAVLLSRSSLHRSIQLSPSFQDRCLHCVGVGCTSALIGKLTSDGEEENTRRNGRKSKAYIACSTLKGGTRVWELELDSGSSSSNGDNAASRRSRSQEEAVISNVILLTMIRYREMNSLRPLDGKVDDDYNKLLSQILDRKGDAISEKRIDYLRTDDDEEVVEKSAAYGASQIINGNANVVAVLPVLCDDSHHDEEKDLQPPVIRMETLSPENNTIFPRDVLIVPGSFNPPHHGHIGLANAAVLALRRLRRAKTEDTDGSDACASSSSSSRTLSRHSSLSSRASSSSSSILRNLWSTVDRHSDDQYGPTVFFELSVTNADKPPLDPMEVERRVNIFTSLPRQEMPRDWAVMLTNAPLFSQKTDILAELIPNNRLENEPSSRTMSFVLGTDTMVRIINPKYYANSRENMLAALMEMKEKGVHFIVGGRLEPGTSKFVNGKDEVSSLPLEVQEMFTLLAEDDFRMDISSTELRQRLSQQNQ</sequence>
<evidence type="ECO:0000313" key="2">
    <source>
        <dbReference type="EMBL" id="KAL3766791.1"/>
    </source>
</evidence>
<reference evidence="2 3" key="1">
    <citation type="submission" date="2024-10" db="EMBL/GenBank/DDBJ databases">
        <title>Updated reference genomes for cyclostephanoid diatoms.</title>
        <authorList>
            <person name="Roberts W.R."/>
            <person name="Alverson A.J."/>
        </authorList>
    </citation>
    <scope>NUCLEOTIDE SEQUENCE [LARGE SCALE GENOMIC DNA]</scope>
    <source>
        <strain evidence="2 3">AJA232-27</strain>
    </source>
</reference>
<dbReference type="InterPro" id="IPR014729">
    <property type="entry name" value="Rossmann-like_a/b/a_fold"/>
</dbReference>
<proteinExistence type="predicted"/>
<dbReference type="AlphaFoldDB" id="A0ABD3MXU8"/>
<dbReference type="Gene3D" id="3.40.50.620">
    <property type="entry name" value="HUPs"/>
    <property type="match status" value="1"/>
</dbReference>
<accession>A0ABD3MXU8</accession>
<evidence type="ECO:0008006" key="4">
    <source>
        <dbReference type="Google" id="ProtNLM"/>
    </source>
</evidence>
<comment type="caution">
    <text evidence="2">The sequence shown here is derived from an EMBL/GenBank/DDBJ whole genome shotgun (WGS) entry which is preliminary data.</text>
</comment>
<evidence type="ECO:0000256" key="1">
    <source>
        <dbReference type="SAM" id="MobiDB-lite"/>
    </source>
</evidence>